<evidence type="ECO:0000313" key="2">
    <source>
        <dbReference type="EMBL" id="MCP2314131.1"/>
    </source>
</evidence>
<feature type="region of interest" description="Disordered" evidence="1">
    <location>
        <begin position="136"/>
        <end position="193"/>
    </location>
</feature>
<protein>
    <submittedName>
        <fullName evidence="2">Uncharacterized protein</fullName>
    </submittedName>
</protein>
<evidence type="ECO:0000313" key="3">
    <source>
        <dbReference type="Proteomes" id="UP001206483"/>
    </source>
</evidence>
<accession>A0ABT1JAP7</accession>
<organism evidence="2 3">
    <name type="scientific">Kitasatospora paracochleata</name>
    <dbReference type="NCBI Taxonomy" id="58354"/>
    <lineage>
        <taxon>Bacteria</taxon>
        <taxon>Bacillati</taxon>
        <taxon>Actinomycetota</taxon>
        <taxon>Actinomycetes</taxon>
        <taxon>Kitasatosporales</taxon>
        <taxon>Streptomycetaceae</taxon>
        <taxon>Kitasatospora</taxon>
    </lineage>
</organism>
<comment type="caution">
    <text evidence="2">The sequence shown here is derived from an EMBL/GenBank/DDBJ whole genome shotgun (WGS) entry which is preliminary data.</text>
</comment>
<proteinExistence type="predicted"/>
<dbReference type="RefSeq" id="WP_253804469.1">
    <property type="nucleotide sequence ID" value="NZ_BAAAUB010000007.1"/>
</dbReference>
<sequence length="378" mass="42798">MRWALRHALHPKANTTTLRVAEALADKANRRGQLAYGRNTLAVDLHLSVPCVASHTRILRELGLLVWVQHGSKANVLRTRAPQEEPTAYKATGTIFALVVPPPYDREHGRRTSGDGYNARLVSVSDRGRRHEIRMAKAATRRHATRPTAGRRKPPSCGGLALNENLKARGKINYTRTRARERPSHRLPQNQPLTPSLTREFIQAAEAIQLEVPWLAHTCSRRLAFVLRSRLTTGATVSALSRELAHATTQFVRQPLAYLANHLQRHPTPPVEAEHRVDQPFEWIQVSTVASRPSPISLLPLVSTRFLEPADDIPSGIRHDPVLVRTWEERQVALALQRTLEYWHERDRQRGHHWDTIDADDPFQAPDAPDLEWIPVYA</sequence>
<keyword evidence="3" id="KW-1185">Reference proteome</keyword>
<name>A0ABT1JAP7_9ACTN</name>
<dbReference type="EMBL" id="JAMZDX010000008">
    <property type="protein sequence ID" value="MCP2314131.1"/>
    <property type="molecule type" value="Genomic_DNA"/>
</dbReference>
<feature type="compositionally biased region" description="Basic residues" evidence="1">
    <location>
        <begin position="139"/>
        <end position="154"/>
    </location>
</feature>
<evidence type="ECO:0000256" key="1">
    <source>
        <dbReference type="SAM" id="MobiDB-lite"/>
    </source>
</evidence>
<gene>
    <name evidence="2" type="ORF">FHR36_007330</name>
</gene>
<dbReference type="Proteomes" id="UP001206483">
    <property type="component" value="Unassembled WGS sequence"/>
</dbReference>
<reference evidence="2 3" key="1">
    <citation type="submission" date="2022-06" db="EMBL/GenBank/DDBJ databases">
        <title>Sequencing the genomes of 1000 actinobacteria strains.</title>
        <authorList>
            <person name="Klenk H.-P."/>
        </authorList>
    </citation>
    <scope>NUCLEOTIDE SEQUENCE [LARGE SCALE GENOMIC DNA]</scope>
    <source>
        <strain evidence="2 3">DSM 41656</strain>
    </source>
</reference>